<feature type="transmembrane region" description="Helical" evidence="1">
    <location>
        <begin position="78"/>
        <end position="97"/>
    </location>
</feature>
<evidence type="ECO:0000256" key="1">
    <source>
        <dbReference type="SAM" id="Phobius"/>
    </source>
</evidence>
<keyword evidence="1" id="KW-0812">Transmembrane</keyword>
<dbReference type="Proteomes" id="UP000221165">
    <property type="component" value="Unassembled WGS sequence"/>
</dbReference>
<dbReference type="OrthoDB" id="346369at2759"/>
<reference evidence="2 3" key="1">
    <citation type="journal article" date="2017" name="Int. J. Parasitol.">
        <title>The genome of the protozoan parasite Cystoisospora suis and a reverse vaccinology approach to identify vaccine candidates.</title>
        <authorList>
            <person name="Palmieri N."/>
            <person name="Shrestha A."/>
            <person name="Ruttkowski B."/>
            <person name="Beck T."/>
            <person name="Vogl C."/>
            <person name="Tomley F."/>
            <person name="Blake D.P."/>
            <person name="Joachim A."/>
        </authorList>
    </citation>
    <scope>NUCLEOTIDE SEQUENCE [LARGE SCALE GENOMIC DNA]</scope>
    <source>
        <strain evidence="2 3">Wien I</strain>
    </source>
</reference>
<evidence type="ECO:0000313" key="3">
    <source>
        <dbReference type="Proteomes" id="UP000221165"/>
    </source>
</evidence>
<accession>A0A2C6KIY4</accession>
<dbReference type="RefSeq" id="XP_067919236.1">
    <property type="nucleotide sequence ID" value="XM_068068792.1"/>
</dbReference>
<keyword evidence="3" id="KW-1185">Reference proteome</keyword>
<dbReference type="AlphaFoldDB" id="A0A2C6KIY4"/>
<dbReference type="VEuPathDB" id="ToxoDB:CSUI_008665"/>
<sequence length="340" mass="38713">MTRLGFLMRVNDRLLGQTPLERIGIEELKEHGGNPYAAPTPMFELFEAVHLTVFFLMIAYFATVAVLLAAAMAQSGRWFTLGYWTGVVPLAMLIASLAAYPKILSMFTIMTSVGYLVDDEALRRSTERQRRRKVARECQILNYLLHKAGLLFASRPGNLQPEVARAKRYYDSLPVEVQKGYQDVFHAFAVEKDVMRIPLTSMYHLTEALELDKRVPDCRQRTSEEHRGQFTVNSRLGNGRSCRRMDGSYGHRQNWCNVFPVYSGKLTRSCCGCISLLVTAPGQVILQLQREELLDMRDKDLEQQRLQYFEDCTDFPGLFKSQSSRSSTTQLADVPLTFVA</sequence>
<feature type="transmembrane region" description="Helical" evidence="1">
    <location>
        <begin position="48"/>
        <end position="71"/>
    </location>
</feature>
<gene>
    <name evidence="2" type="ORF">CSUI_008665</name>
</gene>
<dbReference type="GeneID" id="94432003"/>
<evidence type="ECO:0000313" key="2">
    <source>
        <dbReference type="EMBL" id="PHJ17517.1"/>
    </source>
</evidence>
<protein>
    <submittedName>
        <fullName evidence="2">Ef hand domain-containing protein</fullName>
    </submittedName>
</protein>
<proteinExistence type="predicted"/>
<feature type="non-terminal residue" evidence="2">
    <location>
        <position position="340"/>
    </location>
</feature>
<name>A0A2C6KIY4_9APIC</name>
<comment type="caution">
    <text evidence="2">The sequence shown here is derived from an EMBL/GenBank/DDBJ whole genome shotgun (WGS) entry which is preliminary data.</text>
</comment>
<keyword evidence="1" id="KW-0472">Membrane</keyword>
<keyword evidence="1" id="KW-1133">Transmembrane helix</keyword>
<dbReference type="EMBL" id="MIGC01004909">
    <property type="protein sequence ID" value="PHJ17517.1"/>
    <property type="molecule type" value="Genomic_DNA"/>
</dbReference>
<organism evidence="2 3">
    <name type="scientific">Cystoisospora suis</name>
    <dbReference type="NCBI Taxonomy" id="483139"/>
    <lineage>
        <taxon>Eukaryota</taxon>
        <taxon>Sar</taxon>
        <taxon>Alveolata</taxon>
        <taxon>Apicomplexa</taxon>
        <taxon>Conoidasida</taxon>
        <taxon>Coccidia</taxon>
        <taxon>Eucoccidiorida</taxon>
        <taxon>Eimeriorina</taxon>
        <taxon>Sarcocystidae</taxon>
        <taxon>Cystoisospora</taxon>
    </lineage>
</organism>